<dbReference type="Gene3D" id="3.40.50.2300">
    <property type="match status" value="2"/>
</dbReference>
<dbReference type="Pfam" id="PF00356">
    <property type="entry name" value="LacI"/>
    <property type="match status" value="1"/>
</dbReference>
<evidence type="ECO:0000256" key="3">
    <source>
        <dbReference type="ARBA" id="ARBA00023163"/>
    </source>
</evidence>
<protein>
    <submittedName>
        <fullName evidence="5">Putative catabolite control protein A</fullName>
    </submittedName>
</protein>
<dbReference type="STRING" id="445975.COLSTE_00894"/>
<dbReference type="PROSITE" id="PS50932">
    <property type="entry name" value="HTH_LACI_2"/>
    <property type="match status" value="1"/>
</dbReference>
<name>B6GA03_9ACTN</name>
<reference evidence="5 6" key="1">
    <citation type="submission" date="2008-10" db="EMBL/GenBank/DDBJ databases">
        <title>Draft genome sequence of Collinsella stercoris (DSM 13279).</title>
        <authorList>
            <person name="Sudarsanam P."/>
            <person name="Ley R."/>
            <person name="Guruge J."/>
            <person name="Turnbaugh P.J."/>
            <person name="Mahowald M."/>
            <person name="Liep D."/>
            <person name="Gordon J."/>
        </authorList>
    </citation>
    <scope>NUCLEOTIDE SEQUENCE [LARGE SCALE GENOMIC DNA]</scope>
    <source>
        <strain evidence="5 6">DSM 13279</strain>
    </source>
</reference>
<dbReference type="InterPro" id="IPR010982">
    <property type="entry name" value="Lambda_DNA-bd_dom_sf"/>
</dbReference>
<comment type="caution">
    <text evidence="5">The sequence shown here is derived from an EMBL/GenBank/DDBJ whole genome shotgun (WGS) entry which is preliminary data.</text>
</comment>
<dbReference type="SUPFAM" id="SSF47413">
    <property type="entry name" value="lambda repressor-like DNA-binding domains"/>
    <property type="match status" value="1"/>
</dbReference>
<dbReference type="Proteomes" id="UP000003560">
    <property type="component" value="Unassembled WGS sequence"/>
</dbReference>
<dbReference type="InterPro" id="IPR000843">
    <property type="entry name" value="HTH_LacI"/>
</dbReference>
<sequence length="349" mass="38544">MNKRATLKDVAREAGVTAATVSYVVNNTPGQTVRPETRDRVLAAVAKLNYIPNTHAQTLRSSCIPCVGVVIRKNLAVPRFAQMVFGIQERLEQEGHNALLLGNAVDGRGFTDYVGAYLAGRVSGIIFIGTENMGPDKKSLELLQAERAPLVVFNCQTEGDFYSTVDLDYRGGARLITSRVLARRCRRVLYFRPDADTPQERLREQGVRDAVEGRSDVELIVRSAPIALDSIEVWDARYYAGDTDEGLRLNEVFMESAREALALVEDGDAVIASWSTWTHYFRKAEPTRDIVYAELANNGESWVASDLYTRMPNYDAGVACADEILSLVNGGACCARTIKLANVFEARQP</sequence>
<organism evidence="5 6">
    <name type="scientific">Collinsella stercoris DSM 13279</name>
    <dbReference type="NCBI Taxonomy" id="445975"/>
    <lineage>
        <taxon>Bacteria</taxon>
        <taxon>Bacillati</taxon>
        <taxon>Actinomycetota</taxon>
        <taxon>Coriobacteriia</taxon>
        <taxon>Coriobacteriales</taxon>
        <taxon>Coriobacteriaceae</taxon>
        <taxon>Collinsella</taxon>
    </lineage>
</organism>
<feature type="domain" description="HTH lacI-type" evidence="4">
    <location>
        <begin position="5"/>
        <end position="61"/>
    </location>
</feature>
<dbReference type="AlphaFoldDB" id="B6GA03"/>
<dbReference type="CDD" id="cd06267">
    <property type="entry name" value="PBP1_LacI_sugar_binding-like"/>
    <property type="match status" value="1"/>
</dbReference>
<dbReference type="InterPro" id="IPR028082">
    <property type="entry name" value="Peripla_BP_I"/>
</dbReference>
<dbReference type="GO" id="GO:0000976">
    <property type="term" value="F:transcription cis-regulatory region binding"/>
    <property type="evidence" value="ECO:0007669"/>
    <property type="project" value="TreeGrafter"/>
</dbReference>
<dbReference type="CDD" id="cd01392">
    <property type="entry name" value="HTH_LacI"/>
    <property type="match status" value="1"/>
</dbReference>
<proteinExistence type="predicted"/>
<keyword evidence="2" id="KW-0238">DNA-binding</keyword>
<dbReference type="HOGENOM" id="CLU_793907_0_0_11"/>
<keyword evidence="6" id="KW-1185">Reference proteome</keyword>
<dbReference type="PROSITE" id="PS00356">
    <property type="entry name" value="HTH_LACI_1"/>
    <property type="match status" value="1"/>
</dbReference>
<dbReference type="GO" id="GO:0003700">
    <property type="term" value="F:DNA-binding transcription factor activity"/>
    <property type="evidence" value="ECO:0007669"/>
    <property type="project" value="TreeGrafter"/>
</dbReference>
<evidence type="ECO:0000313" key="5">
    <source>
        <dbReference type="EMBL" id="EEA90858.1"/>
    </source>
</evidence>
<dbReference type="PANTHER" id="PTHR30146">
    <property type="entry name" value="LACI-RELATED TRANSCRIPTIONAL REPRESSOR"/>
    <property type="match status" value="1"/>
</dbReference>
<accession>B6GA03</accession>
<dbReference type="GeneID" id="98002125"/>
<keyword evidence="1" id="KW-0805">Transcription regulation</keyword>
<dbReference type="OrthoDB" id="252678at2"/>
<keyword evidence="3" id="KW-0804">Transcription</keyword>
<dbReference type="Gene3D" id="1.10.260.40">
    <property type="entry name" value="lambda repressor-like DNA-binding domains"/>
    <property type="match status" value="1"/>
</dbReference>
<dbReference type="RefSeq" id="WP_006720556.1">
    <property type="nucleotide sequence ID" value="NZ_CP085935.1"/>
</dbReference>
<gene>
    <name evidence="5" type="ORF">COLSTE_00894</name>
</gene>
<dbReference type="SMART" id="SM00354">
    <property type="entry name" value="HTH_LACI"/>
    <property type="match status" value="1"/>
</dbReference>
<dbReference type="PRINTS" id="PR00036">
    <property type="entry name" value="HTHLACI"/>
</dbReference>
<dbReference type="PANTHER" id="PTHR30146:SF109">
    <property type="entry name" value="HTH-TYPE TRANSCRIPTIONAL REGULATOR GALS"/>
    <property type="match status" value="1"/>
</dbReference>
<dbReference type="eggNOG" id="COG1609">
    <property type="taxonomic scope" value="Bacteria"/>
</dbReference>
<dbReference type="SUPFAM" id="SSF53822">
    <property type="entry name" value="Periplasmic binding protein-like I"/>
    <property type="match status" value="1"/>
</dbReference>
<evidence type="ECO:0000313" key="6">
    <source>
        <dbReference type="Proteomes" id="UP000003560"/>
    </source>
</evidence>
<dbReference type="EMBL" id="ABXJ01000055">
    <property type="protein sequence ID" value="EEA90858.1"/>
    <property type="molecule type" value="Genomic_DNA"/>
</dbReference>
<reference evidence="5 6" key="2">
    <citation type="submission" date="2008-10" db="EMBL/GenBank/DDBJ databases">
        <authorList>
            <person name="Fulton L."/>
            <person name="Clifton S."/>
            <person name="Fulton B."/>
            <person name="Xu J."/>
            <person name="Minx P."/>
            <person name="Pepin K.H."/>
            <person name="Johnson M."/>
            <person name="Thiruvilangam P."/>
            <person name="Bhonagiri V."/>
            <person name="Nash W.E."/>
            <person name="Mardis E.R."/>
            <person name="Wilson R.K."/>
        </authorList>
    </citation>
    <scope>NUCLEOTIDE SEQUENCE [LARGE SCALE GENOMIC DNA]</scope>
    <source>
        <strain evidence="5 6">DSM 13279</strain>
    </source>
</reference>
<evidence type="ECO:0000256" key="1">
    <source>
        <dbReference type="ARBA" id="ARBA00023015"/>
    </source>
</evidence>
<evidence type="ECO:0000259" key="4">
    <source>
        <dbReference type="PROSITE" id="PS50932"/>
    </source>
</evidence>
<evidence type="ECO:0000256" key="2">
    <source>
        <dbReference type="ARBA" id="ARBA00023125"/>
    </source>
</evidence>